<feature type="repeat" description="TPR" evidence="1">
    <location>
        <begin position="832"/>
        <end position="865"/>
    </location>
</feature>
<dbReference type="InParanoid" id="C3ZWR8"/>
<feature type="region of interest" description="Disordered" evidence="2">
    <location>
        <begin position="113"/>
        <end position="132"/>
    </location>
</feature>
<reference evidence="3" key="1">
    <citation type="journal article" date="2008" name="Nature">
        <title>The amphioxus genome and the evolution of the chordate karyotype.</title>
        <authorList>
            <consortium name="US DOE Joint Genome Institute (JGI-PGF)"/>
            <person name="Putnam N.H."/>
            <person name="Butts T."/>
            <person name="Ferrier D.E.K."/>
            <person name="Furlong R.F."/>
            <person name="Hellsten U."/>
            <person name="Kawashima T."/>
            <person name="Robinson-Rechavi M."/>
            <person name="Shoguchi E."/>
            <person name="Terry A."/>
            <person name="Yu J.-K."/>
            <person name="Benito-Gutierrez E.L."/>
            <person name="Dubchak I."/>
            <person name="Garcia-Fernandez J."/>
            <person name="Gibson-Brown J.J."/>
            <person name="Grigoriev I.V."/>
            <person name="Horton A.C."/>
            <person name="de Jong P.J."/>
            <person name="Jurka J."/>
            <person name="Kapitonov V.V."/>
            <person name="Kohara Y."/>
            <person name="Kuroki Y."/>
            <person name="Lindquist E."/>
            <person name="Lucas S."/>
            <person name="Osoegawa K."/>
            <person name="Pennacchio L.A."/>
            <person name="Salamov A.A."/>
            <person name="Satou Y."/>
            <person name="Sauka-Spengler T."/>
            <person name="Schmutz J."/>
            <person name="Shin-I T."/>
            <person name="Toyoda A."/>
            <person name="Bronner-Fraser M."/>
            <person name="Fujiyama A."/>
            <person name="Holland L.Z."/>
            <person name="Holland P.W.H."/>
            <person name="Satoh N."/>
            <person name="Rokhsar D.S."/>
        </authorList>
    </citation>
    <scope>NUCLEOTIDE SEQUENCE [LARGE SCALE GENOMIC DNA]</scope>
    <source>
        <strain evidence="3">S238N-H82</strain>
        <tissue evidence="3">Testes</tissue>
    </source>
</reference>
<dbReference type="Pfam" id="PF13374">
    <property type="entry name" value="TPR_10"/>
    <property type="match status" value="2"/>
</dbReference>
<dbReference type="EMBL" id="GG666703">
    <property type="protein sequence ID" value="EEN42987.1"/>
    <property type="molecule type" value="Genomic_DNA"/>
</dbReference>
<sequence>MLPGDQILIGGWAGDDDAFSRVAMATGRDDMMEITSPDDLGTRGHDLGSGRADTKWRRSPVWARCNLRKREDTKDAAELERAAAMYAAAHVRCADPNMAQAIEHRFRYMEKLRKDSRQDSGQHQDMPAAGTPHNSVLKAAETCQTLHQGADSTDLEDRYTHTLVRAIADRDAVLEVECLKSLGDLYLRDGKTRADTSQLQRAKAMYHRARSRCESPDGKQALVHRVKVTEKLQEVATKVMLKHKKVQLNNDLPVSTKVTSSDSTEGVILKELYSQYDDQLQNGDEAVRNGDLDSAEQHFAAALRLVHVRNPTDLQYEKEVPPLQKLGDVYCRRGCQTGDGGDFVKAAALYQAAVARSGDVESKGNLKDVAKETETLFIKHTLLGIPGSGYDGNGTSINHKDHLFKIRNQIKQEMETIDKELNPYIHDEESQLAREIEAERADAVRRLFERIAGDRKVFIGQLVDECIAVMGPPPCKYALIGLGSQATGLVVNLGETILPAMGIKSLNDFYSDDPLDNWFYDSVTPRWFAFDGSMPKASKTPLGRQGPSTEPPMASELIRTPRSMAGTLEKDISLYLKEGYHLANVLRNVCLIAGQQGLVDDFDDIVAETLQSNCGEMARRLAEETLRENLVKTPDQGLCDQLLDVKKQIYRFPSVAVDCLALFSNILPSTVWKTVEEMKEKEVLSAENAHHLNVLNTAHSTIASCLSNLGSAWRALGEHQAAINYTEQALQMQKSIYGETTAHPDIATSLNNLGASWHDLNPKRAVLYLQQGLEMTRALYGDVHLDIAVSLKNLGFNWGKLSEHKKAIPCLAESLLVFRRIYGPSTPHKSTASALHALATLWSEMGNRTKALDCFEQALQMYRDIHGSNTAHSDIASLLDNLGTACNGMGDHRKALDYSHTDIVTSLSDIAAALVPLGDYVKAADYIKQAHEMKQQLATHD</sequence>
<evidence type="ECO:0000256" key="2">
    <source>
        <dbReference type="SAM" id="MobiDB-lite"/>
    </source>
</evidence>
<dbReference type="AlphaFoldDB" id="C3ZWR8"/>
<keyword evidence="1" id="KW-0802">TPR repeat</keyword>
<dbReference type="InterPro" id="IPR019734">
    <property type="entry name" value="TPR_rpt"/>
</dbReference>
<proteinExistence type="predicted"/>
<feature type="compositionally biased region" description="Basic and acidic residues" evidence="2">
    <location>
        <begin position="40"/>
        <end position="53"/>
    </location>
</feature>
<organism>
    <name type="scientific">Branchiostoma floridae</name>
    <name type="common">Florida lancelet</name>
    <name type="synonym">Amphioxus</name>
    <dbReference type="NCBI Taxonomy" id="7739"/>
    <lineage>
        <taxon>Eukaryota</taxon>
        <taxon>Metazoa</taxon>
        <taxon>Chordata</taxon>
        <taxon>Cephalochordata</taxon>
        <taxon>Leptocardii</taxon>
        <taxon>Amphioxiformes</taxon>
        <taxon>Branchiostomatidae</taxon>
        <taxon>Branchiostoma</taxon>
    </lineage>
</organism>
<evidence type="ECO:0000256" key="1">
    <source>
        <dbReference type="PROSITE-ProRule" id="PRU00339"/>
    </source>
</evidence>
<dbReference type="SMART" id="SM00028">
    <property type="entry name" value="TPR"/>
    <property type="match status" value="8"/>
</dbReference>
<feature type="compositionally biased region" description="Basic and acidic residues" evidence="2">
    <location>
        <begin position="113"/>
        <end position="122"/>
    </location>
</feature>
<dbReference type="Gene3D" id="1.25.40.10">
    <property type="entry name" value="Tetratricopeptide repeat domain"/>
    <property type="match status" value="3"/>
</dbReference>
<dbReference type="Pfam" id="PF13424">
    <property type="entry name" value="TPR_12"/>
    <property type="match status" value="1"/>
</dbReference>
<dbReference type="PANTHER" id="PTHR19959:SF119">
    <property type="entry name" value="FUNGAL LIPASE-LIKE DOMAIN-CONTAINING PROTEIN"/>
    <property type="match status" value="1"/>
</dbReference>
<feature type="region of interest" description="Disordered" evidence="2">
    <location>
        <begin position="33"/>
        <end position="53"/>
    </location>
</feature>
<dbReference type="SUPFAM" id="SSF48452">
    <property type="entry name" value="TPR-like"/>
    <property type="match status" value="2"/>
</dbReference>
<dbReference type="PANTHER" id="PTHR19959">
    <property type="entry name" value="KINESIN LIGHT CHAIN"/>
    <property type="match status" value="1"/>
</dbReference>
<accession>C3ZWR8</accession>
<dbReference type="PROSITE" id="PS50005">
    <property type="entry name" value="TPR"/>
    <property type="match status" value="2"/>
</dbReference>
<dbReference type="eggNOG" id="KOG1840">
    <property type="taxonomic scope" value="Eukaryota"/>
</dbReference>
<gene>
    <name evidence="3" type="ORF">BRAFLDRAFT_102097</name>
</gene>
<name>C3ZWR8_BRAFL</name>
<dbReference type="InterPro" id="IPR011990">
    <property type="entry name" value="TPR-like_helical_dom_sf"/>
</dbReference>
<evidence type="ECO:0000313" key="3">
    <source>
        <dbReference type="EMBL" id="EEN42987.1"/>
    </source>
</evidence>
<feature type="repeat" description="TPR" evidence="1">
    <location>
        <begin position="703"/>
        <end position="736"/>
    </location>
</feature>
<protein>
    <submittedName>
        <fullName evidence="3">Uncharacterized protein</fullName>
    </submittedName>
</protein>